<keyword evidence="3" id="KW-1185">Reference proteome</keyword>
<dbReference type="InterPro" id="IPR003772">
    <property type="entry name" value="YceD"/>
</dbReference>
<dbReference type="PANTHER" id="PTHR34374">
    <property type="entry name" value="LARGE RIBOSOMAL RNA SUBUNIT ACCUMULATION PROTEIN YCED HOMOLOG 1, CHLOROPLASTIC"/>
    <property type="match status" value="1"/>
</dbReference>
<dbReference type="EMBL" id="SMNA01000003">
    <property type="protein sequence ID" value="TDE95757.1"/>
    <property type="molecule type" value="Genomic_DNA"/>
</dbReference>
<sequence length="209" mass="22213">MSHTPHGPFVISTHDLGRRPGSMRELALTVPAPALMGTEVIGVQAGNAIDLDLRLEAVMEGVLVTGTAQTEATGECVRCLRDIVHDVEVDLTELFAYPGGRHPKVEETGDEAEPLKEMNGELIDLEETVTDAVVLSLPFQPLCRPDCPGLCPECGIRLEDAEPGHSHEILDPRWAALSGLAGSEDTGDGVDPAPERTDRPDPGGPGTSR</sequence>
<dbReference type="RefSeq" id="WP_133106686.1">
    <property type="nucleotide sequence ID" value="NZ_SMNA01000003.1"/>
</dbReference>
<evidence type="ECO:0000256" key="1">
    <source>
        <dbReference type="SAM" id="MobiDB-lite"/>
    </source>
</evidence>
<dbReference type="PANTHER" id="PTHR34374:SF1">
    <property type="entry name" value="LARGE RIBOSOMAL RNA SUBUNIT ACCUMULATION PROTEIN YCED HOMOLOG 1, CHLOROPLASTIC"/>
    <property type="match status" value="1"/>
</dbReference>
<feature type="region of interest" description="Disordered" evidence="1">
    <location>
        <begin position="175"/>
        <end position="209"/>
    </location>
</feature>
<proteinExistence type="predicted"/>
<accession>A0ABY2E6D7</accession>
<reference evidence="2 3" key="1">
    <citation type="submission" date="2019-03" db="EMBL/GenBank/DDBJ databases">
        <title>Genomic features of bacteria from cold environments.</title>
        <authorList>
            <person name="Shen L."/>
        </authorList>
    </citation>
    <scope>NUCLEOTIDE SEQUENCE [LARGE SCALE GENOMIC DNA]</scope>
    <source>
        <strain evidence="3">T3246-1</strain>
    </source>
</reference>
<evidence type="ECO:0000313" key="2">
    <source>
        <dbReference type="EMBL" id="TDE95757.1"/>
    </source>
</evidence>
<name>A0ABY2E6D7_9MICO</name>
<organism evidence="2 3">
    <name type="scientific">Occultella glacieicola</name>
    <dbReference type="NCBI Taxonomy" id="2518684"/>
    <lineage>
        <taxon>Bacteria</taxon>
        <taxon>Bacillati</taxon>
        <taxon>Actinomycetota</taxon>
        <taxon>Actinomycetes</taxon>
        <taxon>Micrococcales</taxon>
        <taxon>Ruaniaceae</taxon>
        <taxon>Occultella</taxon>
    </lineage>
</organism>
<comment type="caution">
    <text evidence="2">The sequence shown here is derived from an EMBL/GenBank/DDBJ whole genome shotgun (WGS) entry which is preliminary data.</text>
</comment>
<dbReference type="Proteomes" id="UP000504882">
    <property type="component" value="Unassembled WGS sequence"/>
</dbReference>
<evidence type="ECO:0000313" key="3">
    <source>
        <dbReference type="Proteomes" id="UP000504882"/>
    </source>
</evidence>
<dbReference type="Pfam" id="PF02620">
    <property type="entry name" value="YceD"/>
    <property type="match status" value="1"/>
</dbReference>
<protein>
    <submittedName>
        <fullName evidence="2">DUF177 domain-containing protein</fullName>
    </submittedName>
</protein>
<gene>
    <name evidence="2" type="ORF">EXU48_05675</name>
</gene>